<evidence type="ECO:0000313" key="2">
    <source>
        <dbReference type="Proteomes" id="UP000694892"/>
    </source>
</evidence>
<protein>
    <submittedName>
        <fullName evidence="1">Uncharacterized protein</fullName>
    </submittedName>
</protein>
<sequence length="195" mass="22648">MDIYGNTSENILKELGIEKPKSFMKYVIVYIPADLHRLYSLNFNPIIKKIVHLCNKWINVPLNLKGRIAFYKMLIFPKCIYFSFGEKRLQKYKIYKLKSQKIHGGLGAPDFRIFNLSAIAQCILECILEWFSFSGHEKYTNLSLETKTPSQENILALIHKPFKNLSSEVKHNPPFIHYSTVSSLKTCPLKSEPFN</sequence>
<dbReference type="Proteomes" id="UP000694892">
    <property type="component" value="Chromosome 5L"/>
</dbReference>
<organism evidence="1 2">
    <name type="scientific">Xenopus laevis</name>
    <name type="common">African clawed frog</name>
    <dbReference type="NCBI Taxonomy" id="8355"/>
    <lineage>
        <taxon>Eukaryota</taxon>
        <taxon>Metazoa</taxon>
        <taxon>Chordata</taxon>
        <taxon>Craniata</taxon>
        <taxon>Vertebrata</taxon>
        <taxon>Euteleostomi</taxon>
        <taxon>Amphibia</taxon>
        <taxon>Batrachia</taxon>
        <taxon>Anura</taxon>
        <taxon>Pipoidea</taxon>
        <taxon>Pipidae</taxon>
        <taxon>Xenopodinae</taxon>
        <taxon>Xenopus</taxon>
        <taxon>Xenopus</taxon>
    </lineage>
</organism>
<accession>A0A974CVJ8</accession>
<evidence type="ECO:0000313" key="1">
    <source>
        <dbReference type="EMBL" id="OCT80248.1"/>
    </source>
</evidence>
<dbReference type="AlphaFoldDB" id="A0A974CVJ8"/>
<proteinExistence type="predicted"/>
<name>A0A974CVJ8_XENLA</name>
<gene>
    <name evidence="1" type="ORF">XELAEV_18027064mg</name>
</gene>
<reference evidence="2" key="1">
    <citation type="journal article" date="2016" name="Nature">
        <title>Genome evolution in the allotetraploid frog Xenopus laevis.</title>
        <authorList>
            <person name="Session A.M."/>
            <person name="Uno Y."/>
            <person name="Kwon T."/>
            <person name="Chapman J.A."/>
            <person name="Toyoda A."/>
            <person name="Takahashi S."/>
            <person name="Fukui A."/>
            <person name="Hikosaka A."/>
            <person name="Suzuki A."/>
            <person name="Kondo M."/>
            <person name="van Heeringen S.J."/>
            <person name="Quigley I."/>
            <person name="Heinz S."/>
            <person name="Ogino H."/>
            <person name="Ochi H."/>
            <person name="Hellsten U."/>
            <person name="Lyons J.B."/>
            <person name="Simakov O."/>
            <person name="Putnam N."/>
            <person name="Stites J."/>
            <person name="Kuroki Y."/>
            <person name="Tanaka T."/>
            <person name="Michiue T."/>
            <person name="Watanabe M."/>
            <person name="Bogdanovic O."/>
            <person name="Lister R."/>
            <person name="Georgiou G."/>
            <person name="Paranjpe S.S."/>
            <person name="van Kruijsbergen I."/>
            <person name="Shu S."/>
            <person name="Carlson J."/>
            <person name="Kinoshita T."/>
            <person name="Ohta Y."/>
            <person name="Mawaribuchi S."/>
            <person name="Jenkins J."/>
            <person name="Grimwood J."/>
            <person name="Schmutz J."/>
            <person name="Mitros T."/>
            <person name="Mozaffari S.V."/>
            <person name="Suzuki Y."/>
            <person name="Haramoto Y."/>
            <person name="Yamamoto T.S."/>
            <person name="Takagi C."/>
            <person name="Heald R."/>
            <person name="Miller K."/>
            <person name="Haudenschild C."/>
            <person name="Kitzman J."/>
            <person name="Nakayama T."/>
            <person name="Izutsu Y."/>
            <person name="Robert J."/>
            <person name="Fortriede J."/>
            <person name="Burns K."/>
            <person name="Lotay V."/>
            <person name="Karimi K."/>
            <person name="Yasuoka Y."/>
            <person name="Dichmann D.S."/>
            <person name="Flajnik M.F."/>
            <person name="Houston D.W."/>
            <person name="Shendure J."/>
            <person name="DuPasquier L."/>
            <person name="Vize P.D."/>
            <person name="Zorn A.M."/>
            <person name="Ito M."/>
            <person name="Marcotte E.M."/>
            <person name="Wallingford J.B."/>
            <person name="Ito Y."/>
            <person name="Asashima M."/>
            <person name="Ueno N."/>
            <person name="Matsuda Y."/>
            <person name="Veenstra G.J."/>
            <person name="Fujiyama A."/>
            <person name="Harland R.M."/>
            <person name="Taira M."/>
            <person name="Rokhsar D.S."/>
        </authorList>
    </citation>
    <scope>NUCLEOTIDE SEQUENCE [LARGE SCALE GENOMIC DNA]</scope>
    <source>
        <strain evidence="2">J</strain>
    </source>
</reference>
<dbReference type="EMBL" id="CM004474">
    <property type="protein sequence ID" value="OCT80248.1"/>
    <property type="molecule type" value="Genomic_DNA"/>
</dbReference>